<feature type="transmembrane region" description="Helical" evidence="1">
    <location>
        <begin position="62"/>
        <end position="83"/>
    </location>
</feature>
<evidence type="ECO:0000313" key="2">
    <source>
        <dbReference type="EMBL" id="QJA55749.1"/>
    </source>
</evidence>
<name>A0A6M3IE82_9ZZZZ</name>
<proteinExistence type="predicted"/>
<keyword evidence="1" id="KW-0472">Membrane</keyword>
<keyword evidence="1" id="KW-0812">Transmembrane</keyword>
<keyword evidence="1" id="KW-1133">Transmembrane helix</keyword>
<accession>A0A6M3IE82</accession>
<feature type="transmembrane region" description="Helical" evidence="1">
    <location>
        <begin position="89"/>
        <end position="109"/>
    </location>
</feature>
<reference evidence="2" key="1">
    <citation type="submission" date="2020-03" db="EMBL/GenBank/DDBJ databases">
        <title>The deep terrestrial virosphere.</title>
        <authorList>
            <person name="Holmfeldt K."/>
            <person name="Nilsson E."/>
            <person name="Simone D."/>
            <person name="Lopez-Fernandez M."/>
            <person name="Wu X."/>
            <person name="de Brujin I."/>
            <person name="Lundin D."/>
            <person name="Andersson A."/>
            <person name="Bertilsson S."/>
            <person name="Dopson M."/>
        </authorList>
    </citation>
    <scope>NUCLEOTIDE SEQUENCE</scope>
    <source>
        <strain evidence="2">MM415B01995</strain>
    </source>
</reference>
<feature type="transmembrane region" description="Helical" evidence="1">
    <location>
        <begin position="6"/>
        <end position="26"/>
    </location>
</feature>
<protein>
    <submittedName>
        <fullName evidence="2">Uncharacterized protein</fullName>
    </submittedName>
</protein>
<dbReference type="EMBL" id="MT141177">
    <property type="protein sequence ID" value="QJA55749.1"/>
    <property type="molecule type" value="Genomic_DNA"/>
</dbReference>
<dbReference type="AlphaFoldDB" id="A0A6M3IE82"/>
<sequence>MAANDVILIGVLIFMFAIGFFVLYNITATVTTRMIGISAINESKAAVEVLQATQSMTHRLDYVIFALFIGLVLALIITGWFIAGNPIFMVLYFFVVVMGIIFSAVLSNVWETMSSASIFGTTITAFAITNNLMSNLPIYLAIVGFIGIIVMFAKPYFGQNNEVY</sequence>
<feature type="transmembrane region" description="Helical" evidence="1">
    <location>
        <begin position="138"/>
        <end position="157"/>
    </location>
</feature>
<organism evidence="2">
    <name type="scientific">viral metagenome</name>
    <dbReference type="NCBI Taxonomy" id="1070528"/>
    <lineage>
        <taxon>unclassified sequences</taxon>
        <taxon>metagenomes</taxon>
        <taxon>organismal metagenomes</taxon>
    </lineage>
</organism>
<evidence type="ECO:0000256" key="1">
    <source>
        <dbReference type="SAM" id="Phobius"/>
    </source>
</evidence>
<gene>
    <name evidence="2" type="ORF">MM415B01995_0015</name>
</gene>